<evidence type="ECO:0000256" key="11">
    <source>
        <dbReference type="ARBA" id="ARBA00049902"/>
    </source>
</evidence>
<dbReference type="RefSeq" id="WP_281914625.1">
    <property type="nucleotide sequence ID" value="NZ_AP026966.1"/>
</dbReference>
<dbReference type="Proteomes" id="UP001163336">
    <property type="component" value="Chromosome"/>
</dbReference>
<proteinExistence type="predicted"/>
<dbReference type="SUPFAM" id="SSF53955">
    <property type="entry name" value="Lysozyme-like"/>
    <property type="match status" value="1"/>
</dbReference>
<sequence>MRKAWWRLPMLLALLLLAYLAVAASWAWSAFDDARRQAPLTETIELSNRQAAVLLRVEDPDFYGHHGLSLGQGQGLATISSALARELFLGKDRLDGVPGLMQTFYRGVFDCCKRIDLGRDVMALVLDARMSKGEQLQRYTATVYMGTHEGQQVKGLMQAARSYLGKPLDATTDEEFIRLVAMIKAPNHYHPSRNAAALDERAARIQALLLGSCTPDGWFDTDYEGCAS</sequence>
<evidence type="ECO:0000256" key="10">
    <source>
        <dbReference type="ARBA" id="ARBA00034000"/>
    </source>
</evidence>
<keyword evidence="14" id="KW-1185">Reference proteome</keyword>
<accession>A0ABM8C208</accession>
<keyword evidence="5" id="KW-0808">Transferase</keyword>
<evidence type="ECO:0000256" key="4">
    <source>
        <dbReference type="ARBA" id="ARBA00022676"/>
    </source>
</evidence>
<keyword evidence="4" id="KW-0328">Glycosyltransferase</keyword>
<evidence type="ECO:0000256" key="1">
    <source>
        <dbReference type="ARBA" id="ARBA00004236"/>
    </source>
</evidence>
<keyword evidence="3" id="KW-1003">Cell membrane</keyword>
<dbReference type="PANTHER" id="PTHR32282:SF11">
    <property type="entry name" value="PENICILLIN-BINDING PROTEIN 1B"/>
    <property type="match status" value="1"/>
</dbReference>
<dbReference type="PANTHER" id="PTHR32282">
    <property type="entry name" value="BINDING PROTEIN TRANSPEPTIDASE, PUTATIVE-RELATED"/>
    <property type="match status" value="1"/>
</dbReference>
<dbReference type="InterPro" id="IPR023346">
    <property type="entry name" value="Lysozyme-like_dom_sf"/>
</dbReference>
<comment type="catalytic activity">
    <reaction evidence="10">
        <text>Preferential cleavage: (Ac)2-L-Lys-D-Ala-|-D-Ala. Also transpeptidation of peptidyl-alanyl moieties that are N-acyl substituents of D-alanine.</text>
        <dbReference type="EC" id="3.4.16.4"/>
    </reaction>
</comment>
<comment type="pathway">
    <text evidence="2">Cell wall biogenesis; peptidoglycan biosynthesis.</text>
</comment>
<keyword evidence="8" id="KW-0472">Membrane</keyword>
<keyword evidence="6" id="KW-0133">Cell shape</keyword>
<keyword evidence="9" id="KW-0961">Cell wall biogenesis/degradation</keyword>
<gene>
    <name evidence="13" type="ORF">MasN3_07160</name>
</gene>
<evidence type="ECO:0000256" key="2">
    <source>
        <dbReference type="ARBA" id="ARBA00004752"/>
    </source>
</evidence>
<evidence type="ECO:0000256" key="9">
    <source>
        <dbReference type="ARBA" id="ARBA00023316"/>
    </source>
</evidence>
<evidence type="ECO:0000256" key="6">
    <source>
        <dbReference type="ARBA" id="ARBA00022960"/>
    </source>
</evidence>
<organism evidence="13 14">
    <name type="scientific">Massilia varians</name>
    <dbReference type="NCBI Taxonomy" id="457921"/>
    <lineage>
        <taxon>Bacteria</taxon>
        <taxon>Pseudomonadati</taxon>
        <taxon>Pseudomonadota</taxon>
        <taxon>Betaproteobacteria</taxon>
        <taxon>Burkholderiales</taxon>
        <taxon>Oxalobacteraceae</taxon>
        <taxon>Telluria group</taxon>
        <taxon>Massilia</taxon>
    </lineage>
</organism>
<keyword evidence="7" id="KW-0573">Peptidoglycan synthesis</keyword>
<evidence type="ECO:0000313" key="13">
    <source>
        <dbReference type="EMBL" id="BDT57222.1"/>
    </source>
</evidence>
<dbReference type="Gene3D" id="1.10.3810.10">
    <property type="entry name" value="Biosynthetic peptidoglycan transglycosylase-like"/>
    <property type="match status" value="1"/>
</dbReference>
<evidence type="ECO:0000256" key="7">
    <source>
        <dbReference type="ARBA" id="ARBA00022984"/>
    </source>
</evidence>
<dbReference type="InterPro" id="IPR050396">
    <property type="entry name" value="Glycosyltr_51/Transpeptidase"/>
</dbReference>
<dbReference type="InterPro" id="IPR001264">
    <property type="entry name" value="Glyco_trans_51"/>
</dbReference>
<dbReference type="EMBL" id="AP026966">
    <property type="protein sequence ID" value="BDT57222.1"/>
    <property type="molecule type" value="Genomic_DNA"/>
</dbReference>
<feature type="domain" description="Glycosyl transferase family 51" evidence="12">
    <location>
        <begin position="36"/>
        <end position="205"/>
    </location>
</feature>
<evidence type="ECO:0000256" key="3">
    <source>
        <dbReference type="ARBA" id="ARBA00022475"/>
    </source>
</evidence>
<evidence type="ECO:0000313" key="14">
    <source>
        <dbReference type="Proteomes" id="UP001163336"/>
    </source>
</evidence>
<comment type="catalytic activity">
    <reaction evidence="11">
        <text>[GlcNAc-(1-&gt;4)-Mur2Ac(oyl-L-Ala-gamma-D-Glu-L-Lys-D-Ala-D-Ala)](n)-di-trans,octa-cis-undecaprenyl diphosphate + beta-D-GlcNAc-(1-&gt;4)-Mur2Ac(oyl-L-Ala-gamma-D-Glu-L-Lys-D-Ala-D-Ala)-di-trans,octa-cis-undecaprenyl diphosphate = [GlcNAc-(1-&gt;4)-Mur2Ac(oyl-L-Ala-gamma-D-Glu-L-Lys-D-Ala-D-Ala)](n+1)-di-trans,octa-cis-undecaprenyl diphosphate + di-trans,octa-cis-undecaprenyl diphosphate + H(+)</text>
        <dbReference type="Rhea" id="RHEA:23708"/>
        <dbReference type="Rhea" id="RHEA-COMP:9602"/>
        <dbReference type="Rhea" id="RHEA-COMP:9603"/>
        <dbReference type="ChEBI" id="CHEBI:15378"/>
        <dbReference type="ChEBI" id="CHEBI:58405"/>
        <dbReference type="ChEBI" id="CHEBI:60033"/>
        <dbReference type="ChEBI" id="CHEBI:78435"/>
        <dbReference type="EC" id="2.4.99.28"/>
    </reaction>
</comment>
<name>A0ABM8C208_9BURK</name>
<evidence type="ECO:0000256" key="5">
    <source>
        <dbReference type="ARBA" id="ARBA00022679"/>
    </source>
</evidence>
<evidence type="ECO:0000259" key="12">
    <source>
        <dbReference type="Pfam" id="PF00912"/>
    </source>
</evidence>
<comment type="subcellular location">
    <subcellularLocation>
        <location evidence="1">Cell membrane</location>
    </subcellularLocation>
</comment>
<reference evidence="13" key="1">
    <citation type="submission" date="2022-11" db="EMBL/GenBank/DDBJ databases">
        <title>Isolation and characterization of PLA-degrading bacterium Massilia sp. from Antarctic soil.</title>
        <authorList>
            <person name="Sato K."/>
            <person name="Gomez-Fuentes C."/>
            <person name="Ahmad S.A."/>
            <person name="Zulkharnain A."/>
        </authorList>
    </citation>
    <scope>NUCLEOTIDE SEQUENCE</scope>
    <source>
        <strain evidence="13">N-3</strain>
    </source>
</reference>
<protein>
    <recommendedName>
        <fullName evidence="12">Glycosyl transferase family 51 domain-containing protein</fullName>
    </recommendedName>
</protein>
<dbReference type="InterPro" id="IPR036950">
    <property type="entry name" value="PBP_transglycosylase"/>
</dbReference>
<evidence type="ECO:0000256" key="8">
    <source>
        <dbReference type="ARBA" id="ARBA00023136"/>
    </source>
</evidence>
<dbReference type="Pfam" id="PF00912">
    <property type="entry name" value="Transgly"/>
    <property type="match status" value="1"/>
</dbReference>